<gene>
    <name evidence="2" type="ORF">AVDCRST_MAG30-2712</name>
</gene>
<accession>A0A6J4T679</accession>
<feature type="non-terminal residue" evidence="2">
    <location>
        <position position="1"/>
    </location>
</feature>
<evidence type="ECO:0000313" key="2">
    <source>
        <dbReference type="EMBL" id="CAA9515062.1"/>
    </source>
</evidence>
<dbReference type="AlphaFoldDB" id="A0A6J4T679"/>
<name>A0A6J4T679_9ACTN</name>
<feature type="non-terminal residue" evidence="2">
    <location>
        <position position="33"/>
    </location>
</feature>
<dbReference type="EMBL" id="CADCVS010000352">
    <property type="protein sequence ID" value="CAA9515062.1"/>
    <property type="molecule type" value="Genomic_DNA"/>
</dbReference>
<proteinExistence type="predicted"/>
<feature type="region of interest" description="Disordered" evidence="1">
    <location>
        <begin position="1"/>
        <end position="33"/>
    </location>
</feature>
<feature type="compositionally biased region" description="Basic residues" evidence="1">
    <location>
        <begin position="1"/>
        <end position="24"/>
    </location>
</feature>
<organism evidence="2">
    <name type="scientific">uncultured Solirubrobacteraceae bacterium</name>
    <dbReference type="NCBI Taxonomy" id="1162706"/>
    <lineage>
        <taxon>Bacteria</taxon>
        <taxon>Bacillati</taxon>
        <taxon>Actinomycetota</taxon>
        <taxon>Thermoleophilia</taxon>
        <taxon>Solirubrobacterales</taxon>
        <taxon>Solirubrobacteraceae</taxon>
        <taxon>environmental samples</taxon>
    </lineage>
</organism>
<reference evidence="2" key="1">
    <citation type="submission" date="2020-02" db="EMBL/GenBank/DDBJ databases">
        <authorList>
            <person name="Meier V. D."/>
        </authorList>
    </citation>
    <scope>NUCLEOTIDE SEQUENCE</scope>
    <source>
        <strain evidence="2">AVDCRST_MAG30</strain>
    </source>
</reference>
<protein>
    <submittedName>
        <fullName evidence="2">Uncharacterized protein</fullName>
    </submittedName>
</protein>
<evidence type="ECO:0000256" key="1">
    <source>
        <dbReference type="SAM" id="MobiDB-lite"/>
    </source>
</evidence>
<sequence length="33" mass="3560">RVRRRRARAVRARGRAARGGRRGPPRPGGAGPV</sequence>